<evidence type="ECO:0000313" key="1">
    <source>
        <dbReference type="EMBL" id="PIO34879.1"/>
    </source>
</evidence>
<keyword evidence="2" id="KW-1185">Reference proteome</keyword>
<name>A0A2G9S3Z3_AQUCT</name>
<protein>
    <submittedName>
        <fullName evidence="1">Uncharacterized protein</fullName>
    </submittedName>
</protein>
<accession>A0A2G9S3Z3</accession>
<gene>
    <name evidence="1" type="ORF">AB205_0221220</name>
</gene>
<dbReference type="AlphaFoldDB" id="A0A2G9S3Z3"/>
<evidence type="ECO:0000313" key="2">
    <source>
        <dbReference type="Proteomes" id="UP000228934"/>
    </source>
</evidence>
<reference evidence="2" key="1">
    <citation type="journal article" date="2017" name="Nat. Commun.">
        <title>The North American bullfrog draft genome provides insight into hormonal regulation of long noncoding RNA.</title>
        <authorList>
            <person name="Hammond S.A."/>
            <person name="Warren R.L."/>
            <person name="Vandervalk B.P."/>
            <person name="Kucuk E."/>
            <person name="Khan H."/>
            <person name="Gibb E.A."/>
            <person name="Pandoh P."/>
            <person name="Kirk H."/>
            <person name="Zhao Y."/>
            <person name="Jones M."/>
            <person name="Mungall A.J."/>
            <person name="Coope R."/>
            <person name="Pleasance S."/>
            <person name="Moore R.A."/>
            <person name="Holt R.A."/>
            <person name="Round J.M."/>
            <person name="Ohora S."/>
            <person name="Walle B.V."/>
            <person name="Veldhoen N."/>
            <person name="Helbing C.C."/>
            <person name="Birol I."/>
        </authorList>
    </citation>
    <scope>NUCLEOTIDE SEQUENCE [LARGE SCALE GENOMIC DNA]</scope>
</reference>
<dbReference type="Proteomes" id="UP000228934">
    <property type="component" value="Unassembled WGS sequence"/>
</dbReference>
<proteinExistence type="predicted"/>
<dbReference type="EMBL" id="KV929099">
    <property type="protein sequence ID" value="PIO34879.1"/>
    <property type="molecule type" value="Genomic_DNA"/>
</dbReference>
<organism evidence="1 2">
    <name type="scientific">Aquarana catesbeiana</name>
    <name type="common">American bullfrog</name>
    <name type="synonym">Rana catesbeiana</name>
    <dbReference type="NCBI Taxonomy" id="8400"/>
    <lineage>
        <taxon>Eukaryota</taxon>
        <taxon>Metazoa</taxon>
        <taxon>Chordata</taxon>
        <taxon>Craniata</taxon>
        <taxon>Vertebrata</taxon>
        <taxon>Euteleostomi</taxon>
        <taxon>Amphibia</taxon>
        <taxon>Batrachia</taxon>
        <taxon>Anura</taxon>
        <taxon>Neobatrachia</taxon>
        <taxon>Ranoidea</taxon>
        <taxon>Ranidae</taxon>
        <taxon>Aquarana</taxon>
    </lineage>
</organism>
<sequence length="121" mass="13818">MELAGGGPMHVSHSLILLDQGSERWAAFNGLKIYKFIRTLYQMDKKTQSHLAIPTTTAYCIAERPFYVCASGRNTSVLFVKVAFLITYKMKWLIYRANAPLFCFPVKCFNVSCLRRSHFGN</sequence>